<dbReference type="PANTHER" id="PTHR32309:SF13">
    <property type="entry name" value="FERRIC ENTEROBACTIN TRANSPORT PROTEIN FEPE"/>
    <property type="match status" value="1"/>
</dbReference>
<gene>
    <name evidence="3" type="ORF">NRB56_03860</name>
</gene>
<dbReference type="SUPFAM" id="SSF52540">
    <property type="entry name" value="P-loop containing nucleoside triphosphate hydrolases"/>
    <property type="match status" value="1"/>
</dbReference>
<evidence type="ECO:0000313" key="4">
    <source>
        <dbReference type="Proteomes" id="UP000431401"/>
    </source>
</evidence>
<dbReference type="Pfam" id="PF13807">
    <property type="entry name" value="GNVR"/>
    <property type="match status" value="1"/>
</dbReference>
<dbReference type="Gene3D" id="3.40.50.300">
    <property type="entry name" value="P-loop containing nucleotide triphosphate hydrolases"/>
    <property type="match status" value="1"/>
</dbReference>
<proteinExistence type="predicted"/>
<dbReference type="Proteomes" id="UP000431401">
    <property type="component" value="Unassembled WGS sequence"/>
</dbReference>
<organism evidence="3 4">
    <name type="scientific">Nocardia aurantia</name>
    <dbReference type="NCBI Taxonomy" id="2585199"/>
    <lineage>
        <taxon>Bacteria</taxon>
        <taxon>Bacillati</taxon>
        <taxon>Actinomycetota</taxon>
        <taxon>Actinomycetes</taxon>
        <taxon>Mycobacteriales</taxon>
        <taxon>Nocardiaceae</taxon>
        <taxon>Nocardia</taxon>
    </lineage>
</organism>
<comment type="caution">
    <text evidence="3">The sequence shown here is derived from an EMBL/GenBank/DDBJ whole genome shotgun (WGS) entry which is preliminary data.</text>
</comment>
<dbReference type="InterPro" id="IPR027417">
    <property type="entry name" value="P-loop_NTPase"/>
</dbReference>
<protein>
    <recommendedName>
        <fullName evidence="2">Tyrosine-protein kinase G-rich domain-containing protein</fullName>
    </recommendedName>
</protein>
<feature type="transmembrane region" description="Helical" evidence="1">
    <location>
        <begin position="176"/>
        <end position="193"/>
    </location>
</feature>
<evidence type="ECO:0000313" key="3">
    <source>
        <dbReference type="EMBL" id="MQY24833.1"/>
    </source>
</evidence>
<dbReference type="PANTHER" id="PTHR32309">
    <property type="entry name" value="TYROSINE-PROTEIN KINASE"/>
    <property type="match status" value="1"/>
</dbReference>
<dbReference type="AlphaFoldDB" id="A0A7K0DG91"/>
<keyword evidence="1" id="KW-0472">Membrane</keyword>
<dbReference type="OrthoDB" id="9812433at2"/>
<dbReference type="GO" id="GO:0004713">
    <property type="term" value="F:protein tyrosine kinase activity"/>
    <property type="evidence" value="ECO:0007669"/>
    <property type="project" value="TreeGrafter"/>
</dbReference>
<dbReference type="RefSeq" id="WP_153338710.1">
    <property type="nucleotide sequence ID" value="NZ_WEGI01000001.1"/>
</dbReference>
<sequence>MGLIDFWHVTKRRWPIIATIFVICVGASFAYLRTLPVTYTASSTCYITMATGTSVNDSYQGGLAAQQRVRSYVDLVTSETVAQHVKDQLALNVSTAELRNAITVSSPPATTLVEISVRASTANGARQLTNEVMSQFRALVDQLETIQSDSAPAARVAVVDQAQVPSAPSGPQSKRILVLGVLAGLVLGLFAAIGRHRLDRRLRTSHEVAKLLTVPVLAHVEEGKPTAAGELRRLRTRLTDDRRIRSVLLAPLSPQSRPEVAIGLAQSLGDAGARVVLVDADTTGHGSSVHLTLQSATGLSELLRLATPLDDAVLPWEEAGIWVLPVGALDKHTPDLLASRRFADIMAKLRSEFDHIVLECAPVAAAADAVPLARNCDTTLGVVELGRTTSPQVTDALTAFGPDDPRLSGVVVYTHPKRKRNWLSRPGGAPDGK</sequence>
<feature type="domain" description="Tyrosine-protein kinase G-rich" evidence="2">
    <location>
        <begin position="132"/>
        <end position="196"/>
    </location>
</feature>
<keyword evidence="1" id="KW-1133">Transmembrane helix</keyword>
<reference evidence="3 4" key="1">
    <citation type="submission" date="2019-10" db="EMBL/GenBank/DDBJ databases">
        <title>Nocardia macrotermitis sp. nov. and Nocardia aurantia sp. nov., isolated from the gut of fungus growing-termite Macrotermes natalensis.</title>
        <authorList>
            <person name="Benndorf R."/>
            <person name="Schwitalla J."/>
            <person name="Martin K."/>
            <person name="De Beer W."/>
            <person name="Kaster A.-K."/>
            <person name="Vollmers J."/>
            <person name="Poulsen M."/>
            <person name="Beemelmanns C."/>
        </authorList>
    </citation>
    <scope>NUCLEOTIDE SEQUENCE [LARGE SCALE GENOMIC DNA]</scope>
    <source>
        <strain evidence="3 4">RB56</strain>
    </source>
</reference>
<dbReference type="GO" id="GO:0005886">
    <property type="term" value="C:plasma membrane"/>
    <property type="evidence" value="ECO:0007669"/>
    <property type="project" value="TreeGrafter"/>
</dbReference>
<keyword evidence="1" id="KW-0812">Transmembrane</keyword>
<keyword evidence="4" id="KW-1185">Reference proteome</keyword>
<evidence type="ECO:0000256" key="1">
    <source>
        <dbReference type="SAM" id="Phobius"/>
    </source>
</evidence>
<dbReference type="InterPro" id="IPR050445">
    <property type="entry name" value="Bact_polysacc_biosynth/exp"/>
</dbReference>
<accession>A0A7K0DG91</accession>
<dbReference type="EMBL" id="WEGI01000001">
    <property type="protein sequence ID" value="MQY24833.1"/>
    <property type="molecule type" value="Genomic_DNA"/>
</dbReference>
<dbReference type="InterPro" id="IPR032807">
    <property type="entry name" value="GNVR"/>
</dbReference>
<evidence type="ECO:0000259" key="2">
    <source>
        <dbReference type="Pfam" id="PF13807"/>
    </source>
</evidence>
<feature type="transmembrane region" description="Helical" evidence="1">
    <location>
        <begin position="12"/>
        <end position="32"/>
    </location>
</feature>
<name>A0A7K0DG91_9NOCA</name>